<gene>
    <name evidence="2" type="ordered locus">Clole_1510</name>
</gene>
<reference evidence="2 3" key="1">
    <citation type="journal article" date="2011" name="J. Bacteriol.">
        <title>Complete genome sequence of the cellulose-degrading bacterium Cellulosilyticum lentocellum.</title>
        <authorList>
            <consortium name="US DOE Joint Genome Institute"/>
            <person name="Miller D.A."/>
            <person name="Suen G."/>
            <person name="Bruce D."/>
            <person name="Copeland A."/>
            <person name="Cheng J.F."/>
            <person name="Detter C."/>
            <person name="Goodwin L.A."/>
            <person name="Han C.S."/>
            <person name="Hauser L.J."/>
            <person name="Land M.L."/>
            <person name="Lapidus A."/>
            <person name="Lucas S."/>
            <person name="Meincke L."/>
            <person name="Pitluck S."/>
            <person name="Tapia R."/>
            <person name="Teshima H."/>
            <person name="Woyke T."/>
            <person name="Fox B.G."/>
            <person name="Angert E.R."/>
            <person name="Currie C.R."/>
        </authorList>
    </citation>
    <scope>NUCLEOTIDE SEQUENCE [LARGE SCALE GENOMIC DNA]</scope>
    <source>
        <strain evidence="3">ATCC 49066 / DSM 5427 / NCIMB 11756 / RHM5</strain>
    </source>
</reference>
<evidence type="ECO:0000313" key="2">
    <source>
        <dbReference type="EMBL" id="ADZ83236.1"/>
    </source>
</evidence>
<keyword evidence="2" id="KW-0030">Aminoacyl-tRNA synthetase</keyword>
<dbReference type="Gene3D" id="3.30.980.10">
    <property type="entry name" value="Threonyl-trna Synthetase, Chain A, domain 2"/>
    <property type="match status" value="1"/>
</dbReference>
<keyword evidence="3" id="KW-1185">Reference proteome</keyword>
<dbReference type="InterPro" id="IPR018163">
    <property type="entry name" value="Thr/Ala-tRNA-synth_IIc_edit"/>
</dbReference>
<dbReference type="SUPFAM" id="SSF50447">
    <property type="entry name" value="Translation proteins"/>
    <property type="match status" value="1"/>
</dbReference>
<dbReference type="EMBL" id="CP002582">
    <property type="protein sequence ID" value="ADZ83236.1"/>
    <property type="molecule type" value="Genomic_DNA"/>
</dbReference>
<dbReference type="AlphaFoldDB" id="F2JJV4"/>
<dbReference type="SUPFAM" id="SSF55186">
    <property type="entry name" value="ThrRS/AlaRS common domain"/>
    <property type="match status" value="1"/>
</dbReference>
<evidence type="ECO:0000313" key="3">
    <source>
        <dbReference type="Proteomes" id="UP000008467"/>
    </source>
</evidence>
<sequence length="254" mass="29404">MIKTEKIYYDDLYLTTCIATVVEVSEMGIVCDQTVAFPEGGGQQADKGCFLIEDNFKQRLKILFFNVKKGVGDVFLEQDFPTISVNTPIYHYIEVEYLRYFKVGMKVKICIDVERRARLTISHTAIHLVLMAIDRVRKGIITYVKGADIREDLARLDFFIHDKLNDDEIMKITECVNELILNDYKIETYAHVKQKEAVYWKCLDYVCACGGTHLPSTKYIGNVRITKKSKGKNLQRITIEFPNHVLPMELYHKD</sequence>
<dbReference type="Proteomes" id="UP000008467">
    <property type="component" value="Chromosome"/>
</dbReference>
<name>F2JJV4_CELLD</name>
<dbReference type="KEGG" id="cle:Clole_1510"/>
<keyword evidence="2" id="KW-0436">Ligase</keyword>
<feature type="domain" description="Threonyl/alanyl tRNA synthetase SAD" evidence="1">
    <location>
        <begin position="197"/>
        <end position="238"/>
    </location>
</feature>
<proteinExistence type="predicted"/>
<dbReference type="GO" id="GO:0002161">
    <property type="term" value="F:aminoacyl-tRNA deacylase activity"/>
    <property type="evidence" value="ECO:0007669"/>
    <property type="project" value="TreeGrafter"/>
</dbReference>
<dbReference type="eggNOG" id="COG2872">
    <property type="taxonomic scope" value="Bacteria"/>
</dbReference>
<dbReference type="RefSeq" id="WP_013656534.1">
    <property type="nucleotide sequence ID" value="NC_015275.1"/>
</dbReference>
<dbReference type="InterPro" id="IPR012947">
    <property type="entry name" value="tRNA_SAD"/>
</dbReference>
<evidence type="ECO:0000259" key="1">
    <source>
        <dbReference type="SMART" id="SM00863"/>
    </source>
</evidence>
<dbReference type="InterPro" id="IPR050058">
    <property type="entry name" value="Ala-tRNA_ligase"/>
</dbReference>
<dbReference type="GO" id="GO:0005524">
    <property type="term" value="F:ATP binding"/>
    <property type="evidence" value="ECO:0007669"/>
    <property type="project" value="InterPro"/>
</dbReference>
<dbReference type="Pfam" id="PF07973">
    <property type="entry name" value="tRNA_SAD"/>
    <property type="match status" value="1"/>
</dbReference>
<dbReference type="PANTHER" id="PTHR11777">
    <property type="entry name" value="ALANYL-TRNA SYNTHETASE"/>
    <property type="match status" value="1"/>
</dbReference>
<dbReference type="Gene3D" id="2.40.30.130">
    <property type="match status" value="1"/>
</dbReference>
<dbReference type="SMART" id="SM00863">
    <property type="entry name" value="tRNA_SAD"/>
    <property type="match status" value="1"/>
</dbReference>
<accession>F2JJV4</accession>
<dbReference type="InterPro" id="IPR009000">
    <property type="entry name" value="Transl_B-barrel_sf"/>
</dbReference>
<organism evidence="2 3">
    <name type="scientific">Cellulosilyticum lentocellum (strain ATCC 49066 / DSM 5427 / NCIMB 11756 / RHM5)</name>
    <name type="common">Clostridium lentocellum</name>
    <dbReference type="NCBI Taxonomy" id="642492"/>
    <lineage>
        <taxon>Bacteria</taxon>
        <taxon>Bacillati</taxon>
        <taxon>Bacillota</taxon>
        <taxon>Clostridia</taxon>
        <taxon>Lachnospirales</taxon>
        <taxon>Cellulosilyticaceae</taxon>
        <taxon>Cellulosilyticum</taxon>
    </lineage>
</organism>
<dbReference type="HOGENOM" id="CLU_004485_3_2_9"/>
<dbReference type="GO" id="GO:0004813">
    <property type="term" value="F:alanine-tRNA ligase activity"/>
    <property type="evidence" value="ECO:0007669"/>
    <property type="project" value="TreeGrafter"/>
</dbReference>
<protein>
    <submittedName>
        <fullName evidence="2">Threonyl/alanyl tRNA synthetase SAD</fullName>
    </submittedName>
</protein>
<dbReference type="STRING" id="642492.Clole_1510"/>
<dbReference type="GO" id="GO:0006419">
    <property type="term" value="P:alanyl-tRNA aminoacylation"/>
    <property type="evidence" value="ECO:0007669"/>
    <property type="project" value="TreeGrafter"/>
</dbReference>
<dbReference type="PANTHER" id="PTHR11777:SF9">
    <property type="entry name" value="ALANINE--TRNA LIGASE, CYTOPLASMIC"/>
    <property type="match status" value="1"/>
</dbReference>